<evidence type="ECO:0000256" key="1">
    <source>
        <dbReference type="ARBA" id="ARBA00022729"/>
    </source>
</evidence>
<comment type="caution">
    <text evidence="4">The sequence shown here is derived from an EMBL/GenBank/DDBJ whole genome shotgun (WGS) entry which is preliminary data.</text>
</comment>
<dbReference type="RefSeq" id="WP_313984357.1">
    <property type="nucleotide sequence ID" value="NZ_JASJOS010000012.1"/>
</dbReference>
<protein>
    <submittedName>
        <fullName evidence="4">Glucoamylase family protein</fullName>
    </submittedName>
</protein>
<sequence length="548" mass="61703">MKYYAFLFILVLLVVACKKDDNPGQPASFYYTDVSIDGKPVASSYYNVPASPVVKVSFSGKVNSTTVSANVVFKQTSTSANVPFDFTLENSDSTIRISPKNPLENLTKYTVQILPQLQSQKNTAFNATVTAEFITVMDTTDKFPRISDEALLDLVQKQTFAYFWNFGHPTSGMARERNTSGDIVTTGGTGFGIMAVLVAVERNFITRQEGYDRIKLIADFLKTKAIPYHGAFAHWINGAIGATVAFSTKDNGADLVETSYLMQGLLTARQYFSNANEAELRGTINELWQNVEWSWFRKNNENVLYWHWSPNYTWDMNMQISGWNEALITYVLAASSPTYSIPKEAYTNGWARNGSMVNNKTFYSIKLPLGPDRGGPLFFAHYSFLGIDPRGLSDTYANYWEQNVAHSLINYNYCKENPKKYNGYSDSCWGLTASDDNISGYAAHEPNNDLGIISPTAALSSMPYTPEESMKALHFFYYKLGDKIWKQYGFVDAFNLSNIWYADSFLAIDQGPIIVMIENHRSQLLWNLFMSCPEVKAGLQKLSFQSQK</sequence>
<accession>A0AAE3QUY6</accession>
<dbReference type="EMBL" id="JASJOS010000012">
    <property type="protein sequence ID" value="MDJ1483868.1"/>
    <property type="molecule type" value="Genomic_DNA"/>
</dbReference>
<proteinExistence type="predicted"/>
<reference evidence="4" key="1">
    <citation type="submission" date="2023-05" db="EMBL/GenBank/DDBJ databases">
        <authorList>
            <person name="Zhang X."/>
        </authorList>
    </citation>
    <scope>NUCLEOTIDE SEQUENCE</scope>
    <source>
        <strain evidence="4">YF14B1</strain>
    </source>
</reference>
<dbReference type="Pfam" id="PF10091">
    <property type="entry name" value="Glycoamylase"/>
    <property type="match status" value="1"/>
</dbReference>
<name>A0AAE3QUY6_9BACT</name>
<dbReference type="InterPro" id="IPR032812">
    <property type="entry name" value="SbsA_Ig"/>
</dbReference>
<feature type="domain" description="SbsA Ig-like" evidence="3">
    <location>
        <begin position="46"/>
        <end position="133"/>
    </location>
</feature>
<dbReference type="Proteomes" id="UP001241110">
    <property type="component" value="Unassembled WGS sequence"/>
</dbReference>
<dbReference type="Gene3D" id="2.60.40.1220">
    <property type="match status" value="1"/>
</dbReference>
<dbReference type="InterPro" id="IPR019282">
    <property type="entry name" value="Glycoamylase-like_cons_dom"/>
</dbReference>
<organism evidence="4 5">
    <name type="scientific">Xanthocytophaga flava</name>
    <dbReference type="NCBI Taxonomy" id="3048013"/>
    <lineage>
        <taxon>Bacteria</taxon>
        <taxon>Pseudomonadati</taxon>
        <taxon>Bacteroidota</taxon>
        <taxon>Cytophagia</taxon>
        <taxon>Cytophagales</taxon>
        <taxon>Rhodocytophagaceae</taxon>
        <taxon>Xanthocytophaga</taxon>
    </lineage>
</organism>
<gene>
    <name evidence="4" type="ORF">QNI16_25430</name>
</gene>
<evidence type="ECO:0000313" key="5">
    <source>
        <dbReference type="Proteomes" id="UP001241110"/>
    </source>
</evidence>
<dbReference type="InterPro" id="IPR014755">
    <property type="entry name" value="Cu-Rt/internalin_Ig-like"/>
</dbReference>
<dbReference type="PROSITE" id="PS51257">
    <property type="entry name" value="PROKAR_LIPOPROTEIN"/>
    <property type="match status" value="1"/>
</dbReference>
<dbReference type="Gene3D" id="1.50.10.140">
    <property type="match status" value="1"/>
</dbReference>
<feature type="domain" description="Glycoamylase-like" evidence="2">
    <location>
        <begin position="318"/>
        <end position="533"/>
    </location>
</feature>
<evidence type="ECO:0000259" key="2">
    <source>
        <dbReference type="Pfam" id="PF10091"/>
    </source>
</evidence>
<evidence type="ECO:0000313" key="4">
    <source>
        <dbReference type="EMBL" id="MDJ1483868.1"/>
    </source>
</evidence>
<dbReference type="Pfam" id="PF13205">
    <property type="entry name" value="Big_5"/>
    <property type="match status" value="1"/>
</dbReference>
<keyword evidence="1" id="KW-0732">Signal</keyword>
<evidence type="ECO:0000259" key="3">
    <source>
        <dbReference type="Pfam" id="PF13205"/>
    </source>
</evidence>
<dbReference type="AlphaFoldDB" id="A0AAE3QUY6"/>